<comment type="subcellular location">
    <subcellularLocation>
        <location evidence="1 8">Cell membrane</location>
        <topology evidence="1 8">Multi-pass membrane protein</topology>
    </subcellularLocation>
</comment>
<accession>A0A4R2GIJ7</accession>
<comment type="similarity">
    <text evidence="2 8">Belongs to the arsenical resistance-3 (ACR3) (TC 2.A.59) family.</text>
</comment>
<feature type="transmembrane region" description="Helical" evidence="9">
    <location>
        <begin position="24"/>
        <end position="43"/>
    </location>
</feature>
<dbReference type="Gene3D" id="1.20.1530.20">
    <property type="match status" value="1"/>
</dbReference>
<comment type="caution">
    <text evidence="10">The sequence shown here is derived from an EMBL/GenBank/DDBJ whole genome shotgun (WGS) entry which is preliminary data.</text>
</comment>
<organism evidence="10 11">
    <name type="scientific">Natronoflexus pectinivorans</name>
    <dbReference type="NCBI Taxonomy" id="682526"/>
    <lineage>
        <taxon>Bacteria</taxon>
        <taxon>Pseudomonadati</taxon>
        <taxon>Bacteroidota</taxon>
        <taxon>Bacteroidia</taxon>
        <taxon>Marinilabiliales</taxon>
        <taxon>Marinilabiliaceae</taxon>
        <taxon>Natronoflexus</taxon>
    </lineage>
</organism>
<feature type="transmembrane region" description="Helical" evidence="9">
    <location>
        <begin position="336"/>
        <end position="359"/>
    </location>
</feature>
<feature type="transmembrane region" description="Helical" evidence="9">
    <location>
        <begin position="165"/>
        <end position="184"/>
    </location>
</feature>
<dbReference type="GO" id="GO:0005886">
    <property type="term" value="C:plasma membrane"/>
    <property type="evidence" value="ECO:0007669"/>
    <property type="project" value="UniProtKB-SubCell"/>
</dbReference>
<keyword evidence="6 8" id="KW-1133">Transmembrane helix</keyword>
<feature type="transmembrane region" description="Helical" evidence="9">
    <location>
        <begin position="55"/>
        <end position="71"/>
    </location>
</feature>
<feature type="transmembrane region" description="Helical" evidence="9">
    <location>
        <begin position="270"/>
        <end position="292"/>
    </location>
</feature>
<feature type="transmembrane region" description="Helical" evidence="9">
    <location>
        <begin position="246"/>
        <end position="264"/>
    </location>
</feature>
<feature type="transmembrane region" description="Helical" evidence="9">
    <location>
        <begin position="92"/>
        <end position="116"/>
    </location>
</feature>
<dbReference type="PANTHER" id="PTHR43057">
    <property type="entry name" value="ARSENITE EFFLUX TRANSPORTER"/>
    <property type="match status" value="1"/>
</dbReference>
<evidence type="ECO:0000256" key="6">
    <source>
        <dbReference type="ARBA" id="ARBA00022989"/>
    </source>
</evidence>
<evidence type="ECO:0000256" key="5">
    <source>
        <dbReference type="ARBA" id="ARBA00022692"/>
    </source>
</evidence>
<evidence type="ECO:0000313" key="11">
    <source>
        <dbReference type="Proteomes" id="UP000295221"/>
    </source>
</evidence>
<keyword evidence="11" id="KW-1185">Reference proteome</keyword>
<dbReference type="InterPro" id="IPR002657">
    <property type="entry name" value="BilAc:Na_symport/Acr3"/>
</dbReference>
<dbReference type="OrthoDB" id="9771457at2"/>
<keyword evidence="5 8" id="KW-0812">Transmembrane</keyword>
<dbReference type="AlphaFoldDB" id="A0A4R2GIJ7"/>
<name>A0A4R2GIJ7_9BACT</name>
<dbReference type="PANTHER" id="PTHR43057:SF1">
    <property type="entry name" value="ARSENICAL-RESISTANCE PROTEIN 3"/>
    <property type="match status" value="1"/>
</dbReference>
<dbReference type="GO" id="GO:0015104">
    <property type="term" value="F:antimonite transmembrane transporter activity"/>
    <property type="evidence" value="ECO:0007669"/>
    <property type="project" value="TreeGrafter"/>
</dbReference>
<dbReference type="Proteomes" id="UP000295221">
    <property type="component" value="Unassembled WGS sequence"/>
</dbReference>
<feature type="transmembrane region" description="Helical" evidence="9">
    <location>
        <begin position="204"/>
        <end position="226"/>
    </location>
</feature>
<dbReference type="InterPro" id="IPR038770">
    <property type="entry name" value="Na+/solute_symporter_sf"/>
</dbReference>
<sequence>MTEPVKKVTIPAQPKRTIGFFEKYLTIWVALGIIAGIVIGHFLGDNIELVRNLEIAKVNIPVAILIWFMIYPMMLQVDFTSIKKIGRKPRGVVWTIIINWLIKPFTMAFFAWLFFTQLYQAWVNPEEAYYYIAGAIILGAAPCTAMVFVWSYLSDGDPNYTLVQVSINDIIVLVAFIPIVGLLLELTGVMLPDVERFQVPYDTLAASVIVFVVVPLVAGVITQRILIKSRGVDWFKKVFLPKLKPISIAALLLTLVLLFSFQGYRIVERPLIILLIAVPLIIQTYFIFFVAWYGGKRLKLKYAVCAPSAMIGASNFFELAVAVAIALFGFDGVMGGAALVTVVGVLVEVPIMLSLVAFANKKKY</sequence>
<gene>
    <name evidence="10" type="ORF">EV194_105194</name>
</gene>
<keyword evidence="4 8" id="KW-1003">Cell membrane</keyword>
<evidence type="ECO:0000256" key="8">
    <source>
        <dbReference type="PIRNR" id="PIRNR005508"/>
    </source>
</evidence>
<evidence type="ECO:0000256" key="3">
    <source>
        <dbReference type="ARBA" id="ARBA00022448"/>
    </source>
</evidence>
<feature type="transmembrane region" description="Helical" evidence="9">
    <location>
        <begin position="304"/>
        <end position="330"/>
    </location>
</feature>
<evidence type="ECO:0000256" key="4">
    <source>
        <dbReference type="ARBA" id="ARBA00022475"/>
    </source>
</evidence>
<proteinExistence type="inferred from homology"/>
<dbReference type="InterPro" id="IPR004706">
    <property type="entry name" value="Arsenical-R_Acr3"/>
</dbReference>
<reference evidence="10 11" key="1">
    <citation type="submission" date="2019-03" db="EMBL/GenBank/DDBJ databases">
        <title>Genomic Encyclopedia of Type Strains, Phase IV (KMG-IV): sequencing the most valuable type-strain genomes for metagenomic binning, comparative biology and taxonomic classification.</title>
        <authorList>
            <person name="Goeker M."/>
        </authorList>
    </citation>
    <scope>NUCLEOTIDE SEQUENCE [LARGE SCALE GENOMIC DNA]</scope>
    <source>
        <strain evidence="10 11">DSM 24179</strain>
    </source>
</reference>
<evidence type="ECO:0000256" key="1">
    <source>
        <dbReference type="ARBA" id="ARBA00004651"/>
    </source>
</evidence>
<evidence type="ECO:0000256" key="7">
    <source>
        <dbReference type="ARBA" id="ARBA00023136"/>
    </source>
</evidence>
<dbReference type="Pfam" id="PF01758">
    <property type="entry name" value="SBF"/>
    <property type="match status" value="1"/>
</dbReference>
<dbReference type="RefSeq" id="WP_132433678.1">
    <property type="nucleotide sequence ID" value="NZ_SLWK01000005.1"/>
</dbReference>
<dbReference type="GO" id="GO:0015297">
    <property type="term" value="F:antiporter activity"/>
    <property type="evidence" value="ECO:0007669"/>
    <property type="project" value="UniProtKB-UniRule"/>
</dbReference>
<protein>
    <submittedName>
        <fullName evidence="10">ACR3 family arsenite transporter</fullName>
    </submittedName>
</protein>
<dbReference type="GO" id="GO:0015105">
    <property type="term" value="F:arsenite transmembrane transporter activity"/>
    <property type="evidence" value="ECO:0007669"/>
    <property type="project" value="TreeGrafter"/>
</dbReference>
<keyword evidence="7 8" id="KW-0472">Membrane</keyword>
<evidence type="ECO:0000256" key="9">
    <source>
        <dbReference type="SAM" id="Phobius"/>
    </source>
</evidence>
<dbReference type="PIRSF" id="PIRSF005508">
    <property type="entry name" value="Acr3"/>
    <property type="match status" value="1"/>
</dbReference>
<evidence type="ECO:0000256" key="2">
    <source>
        <dbReference type="ARBA" id="ARBA00010110"/>
    </source>
</evidence>
<dbReference type="NCBIfam" id="TIGR00832">
    <property type="entry name" value="acr3"/>
    <property type="match status" value="1"/>
</dbReference>
<feature type="transmembrane region" description="Helical" evidence="9">
    <location>
        <begin position="128"/>
        <end position="153"/>
    </location>
</feature>
<dbReference type="EMBL" id="SLWK01000005">
    <property type="protein sequence ID" value="TCO08390.1"/>
    <property type="molecule type" value="Genomic_DNA"/>
</dbReference>
<keyword evidence="3 8" id="KW-0813">Transport</keyword>
<evidence type="ECO:0000313" key="10">
    <source>
        <dbReference type="EMBL" id="TCO08390.1"/>
    </source>
</evidence>